<protein>
    <submittedName>
        <fullName evidence="3">Response regulator</fullName>
    </submittedName>
</protein>
<keyword evidence="4" id="KW-1185">Reference proteome</keyword>
<dbReference type="Gene3D" id="3.40.50.2300">
    <property type="match status" value="1"/>
</dbReference>
<dbReference type="Proteomes" id="UP001497045">
    <property type="component" value="Unassembled WGS sequence"/>
</dbReference>
<evidence type="ECO:0000313" key="4">
    <source>
        <dbReference type="Proteomes" id="UP001497045"/>
    </source>
</evidence>
<keyword evidence="1" id="KW-0597">Phosphoprotein</keyword>
<dbReference type="PROSITE" id="PS50110">
    <property type="entry name" value="RESPONSE_REGULATORY"/>
    <property type="match status" value="1"/>
</dbReference>
<evidence type="ECO:0000259" key="2">
    <source>
        <dbReference type="PROSITE" id="PS50110"/>
    </source>
</evidence>
<evidence type="ECO:0000256" key="1">
    <source>
        <dbReference type="PROSITE-ProRule" id="PRU00169"/>
    </source>
</evidence>
<dbReference type="RefSeq" id="WP_341673419.1">
    <property type="nucleotide sequence ID" value="NZ_JBBYHV010000001.1"/>
</dbReference>
<reference evidence="3 4" key="1">
    <citation type="submission" date="2024-04" db="EMBL/GenBank/DDBJ databases">
        <title>Aurantiacibacter sp. DGU6 16S ribosomal RNA gene Genome sequencing and assembly.</title>
        <authorList>
            <person name="Park S."/>
        </authorList>
    </citation>
    <scope>NUCLEOTIDE SEQUENCE [LARGE SCALE GENOMIC DNA]</scope>
    <source>
        <strain evidence="3 4">DGU6</strain>
    </source>
</reference>
<dbReference type="InterPro" id="IPR001789">
    <property type="entry name" value="Sig_transdc_resp-reg_receiver"/>
</dbReference>
<feature type="domain" description="Response regulatory" evidence="2">
    <location>
        <begin position="12"/>
        <end position="123"/>
    </location>
</feature>
<feature type="modified residue" description="4-aspartylphosphate" evidence="1">
    <location>
        <position position="62"/>
    </location>
</feature>
<organism evidence="3 4">
    <name type="scientific">Aurantiacibacter gilvus</name>
    <dbReference type="NCBI Taxonomy" id="3139141"/>
    <lineage>
        <taxon>Bacteria</taxon>
        <taxon>Pseudomonadati</taxon>
        <taxon>Pseudomonadota</taxon>
        <taxon>Alphaproteobacteria</taxon>
        <taxon>Sphingomonadales</taxon>
        <taxon>Erythrobacteraceae</taxon>
        <taxon>Aurantiacibacter</taxon>
    </lineage>
</organism>
<accession>A0ABU9IEQ9</accession>
<gene>
    <name evidence="3" type="ORF">AAEO60_09520</name>
</gene>
<name>A0ABU9IEQ9_9SPHN</name>
<sequence length="131" mass="14482">MGQKLQPEHATTILVVEDEFIIALDLSETVRDMGFRVEGPYANKDHAFIAIDQEMPDVAILDVLTGDGEVFPLADALTDAGVPIIFHSGHMRPSELQERYPMAQAAAKPCRPDRLMAMIEEARAQAKQQAH</sequence>
<dbReference type="SUPFAM" id="SSF52172">
    <property type="entry name" value="CheY-like"/>
    <property type="match status" value="1"/>
</dbReference>
<comment type="caution">
    <text evidence="3">The sequence shown here is derived from an EMBL/GenBank/DDBJ whole genome shotgun (WGS) entry which is preliminary data.</text>
</comment>
<evidence type="ECO:0000313" key="3">
    <source>
        <dbReference type="EMBL" id="MEL1250909.1"/>
    </source>
</evidence>
<dbReference type="InterPro" id="IPR011006">
    <property type="entry name" value="CheY-like_superfamily"/>
</dbReference>
<dbReference type="EMBL" id="JBBYHV010000001">
    <property type="protein sequence ID" value="MEL1250909.1"/>
    <property type="molecule type" value="Genomic_DNA"/>
</dbReference>
<proteinExistence type="predicted"/>